<dbReference type="GO" id="GO:0031902">
    <property type="term" value="C:late endosome membrane"/>
    <property type="evidence" value="ECO:0007669"/>
    <property type="project" value="TreeGrafter"/>
</dbReference>
<dbReference type="OrthoDB" id="305071at2759"/>
<organism evidence="9 10">
    <name type="scientific">Paramecium octaurelia</name>
    <dbReference type="NCBI Taxonomy" id="43137"/>
    <lineage>
        <taxon>Eukaryota</taxon>
        <taxon>Sar</taxon>
        <taxon>Alveolata</taxon>
        <taxon>Ciliophora</taxon>
        <taxon>Intramacronucleata</taxon>
        <taxon>Oligohymenophorea</taxon>
        <taxon>Peniculida</taxon>
        <taxon>Parameciidae</taxon>
        <taxon>Paramecium</taxon>
    </lineage>
</organism>
<dbReference type="PANTHER" id="PTHR21230">
    <property type="entry name" value="VESICLE TRANSPORT V-SNARE PROTEIN VTI1-RELATED"/>
    <property type="match status" value="1"/>
</dbReference>
<proteinExistence type="predicted"/>
<dbReference type="GO" id="GO:0005789">
    <property type="term" value="C:endoplasmic reticulum membrane"/>
    <property type="evidence" value="ECO:0007669"/>
    <property type="project" value="TreeGrafter"/>
</dbReference>
<comment type="subcellular location">
    <subcellularLocation>
        <location evidence="1">Membrane</location>
        <topology evidence="1">Single-pass type IV membrane protein</topology>
    </subcellularLocation>
</comment>
<evidence type="ECO:0000313" key="10">
    <source>
        <dbReference type="Proteomes" id="UP000683925"/>
    </source>
</evidence>
<dbReference type="GO" id="GO:0031201">
    <property type="term" value="C:SNARE complex"/>
    <property type="evidence" value="ECO:0007669"/>
    <property type="project" value="TreeGrafter"/>
</dbReference>
<dbReference type="EMBL" id="CAJJDP010000076">
    <property type="protein sequence ID" value="CAD8181389.1"/>
    <property type="molecule type" value="Genomic_DNA"/>
</dbReference>
<comment type="caution">
    <text evidence="9">The sequence shown here is derived from an EMBL/GenBank/DDBJ whole genome shotgun (WGS) entry which is preliminary data.</text>
</comment>
<evidence type="ECO:0000313" key="9">
    <source>
        <dbReference type="EMBL" id="CAD8181389.1"/>
    </source>
</evidence>
<dbReference type="Pfam" id="PF05008">
    <property type="entry name" value="V-SNARE"/>
    <property type="match status" value="1"/>
</dbReference>
<keyword evidence="3 7" id="KW-0812">Transmembrane</keyword>
<feature type="transmembrane region" description="Helical" evidence="7">
    <location>
        <begin position="196"/>
        <end position="219"/>
    </location>
</feature>
<evidence type="ECO:0000256" key="3">
    <source>
        <dbReference type="ARBA" id="ARBA00022692"/>
    </source>
</evidence>
<feature type="domain" description="Vesicle transport v-SNARE N-terminal" evidence="8">
    <location>
        <begin position="11"/>
        <end position="89"/>
    </location>
</feature>
<evidence type="ECO:0000256" key="2">
    <source>
        <dbReference type="ARBA" id="ARBA00022448"/>
    </source>
</evidence>
<sequence length="251" mass="28551">MNNLDERDCILNEDLEKLQKAINSLSKKEYNQKQDAIKNCEAQVKKISVYIESYEIEIENLDKAQITMYNDKLGSIKQRFLRLKSELKFTKNEAQKQENLFKGRSDQQPQSLEFMKTQQVIEMGDQLQKDAQKIITDTNLIVQLGNDLADQTKISLDQQIAQLDSMYDKVQETQSVLKRSADKIKYFAKQVYTDKFLICLIALIFIAIIVLIVLSALGLDEGKFITPDQIKGSLASNSSSSMNTSTTSASK</sequence>
<dbReference type="GO" id="GO:0000149">
    <property type="term" value="F:SNARE binding"/>
    <property type="evidence" value="ECO:0007669"/>
    <property type="project" value="TreeGrafter"/>
</dbReference>
<evidence type="ECO:0000256" key="1">
    <source>
        <dbReference type="ARBA" id="ARBA00004211"/>
    </source>
</evidence>
<evidence type="ECO:0000256" key="4">
    <source>
        <dbReference type="ARBA" id="ARBA00022927"/>
    </source>
</evidence>
<keyword evidence="2" id="KW-0813">Transport</keyword>
<dbReference type="GO" id="GO:0005484">
    <property type="term" value="F:SNAP receptor activity"/>
    <property type="evidence" value="ECO:0007669"/>
    <property type="project" value="TreeGrafter"/>
</dbReference>
<accession>A0A8S1VZZ6</accession>
<dbReference type="GO" id="GO:0005794">
    <property type="term" value="C:Golgi apparatus"/>
    <property type="evidence" value="ECO:0007669"/>
    <property type="project" value="TreeGrafter"/>
</dbReference>
<dbReference type="OMA" id="IIWRIVD"/>
<evidence type="ECO:0000256" key="5">
    <source>
        <dbReference type="ARBA" id="ARBA00022989"/>
    </source>
</evidence>
<dbReference type="PANTHER" id="PTHR21230:SF26">
    <property type="entry name" value="VESICLE TRANSPORT THROUGH INTERACTION WITH T-SNARES HOMOLOG 1A"/>
    <property type="match status" value="1"/>
</dbReference>
<keyword evidence="6 7" id="KW-0472">Membrane</keyword>
<gene>
    <name evidence="9" type="ORF">POCTA_138.1.T0770005</name>
</gene>
<name>A0A8S1VZZ6_PAROT</name>
<dbReference type="GO" id="GO:0012507">
    <property type="term" value="C:ER to Golgi transport vesicle membrane"/>
    <property type="evidence" value="ECO:0007669"/>
    <property type="project" value="TreeGrafter"/>
</dbReference>
<keyword evidence="10" id="KW-1185">Reference proteome</keyword>
<dbReference type="GO" id="GO:0006886">
    <property type="term" value="P:intracellular protein transport"/>
    <property type="evidence" value="ECO:0007669"/>
    <property type="project" value="InterPro"/>
</dbReference>
<evidence type="ECO:0000256" key="6">
    <source>
        <dbReference type="ARBA" id="ARBA00023136"/>
    </source>
</evidence>
<evidence type="ECO:0000256" key="7">
    <source>
        <dbReference type="SAM" id="Phobius"/>
    </source>
</evidence>
<keyword evidence="5 7" id="KW-1133">Transmembrane helix</keyword>
<dbReference type="AlphaFoldDB" id="A0A8S1VZZ6"/>
<dbReference type="Proteomes" id="UP000683925">
    <property type="component" value="Unassembled WGS sequence"/>
</dbReference>
<protein>
    <recommendedName>
        <fullName evidence="8">Vesicle transport v-SNARE N-terminal domain-containing protein</fullName>
    </recommendedName>
</protein>
<evidence type="ECO:0000259" key="8">
    <source>
        <dbReference type="Pfam" id="PF05008"/>
    </source>
</evidence>
<dbReference type="InterPro" id="IPR007705">
    <property type="entry name" value="Vesicle_trsprt_v-SNARE_N"/>
</dbReference>
<reference evidence="9" key="1">
    <citation type="submission" date="2021-01" db="EMBL/GenBank/DDBJ databases">
        <authorList>
            <consortium name="Genoscope - CEA"/>
            <person name="William W."/>
        </authorList>
    </citation>
    <scope>NUCLEOTIDE SEQUENCE</scope>
</reference>
<dbReference type="GO" id="GO:0006906">
    <property type="term" value="P:vesicle fusion"/>
    <property type="evidence" value="ECO:0007669"/>
    <property type="project" value="TreeGrafter"/>
</dbReference>
<keyword evidence="4" id="KW-0653">Protein transport</keyword>